<dbReference type="SUPFAM" id="SSF51338">
    <property type="entry name" value="Composite domain of metallo-dependent hydrolases"/>
    <property type="match status" value="2"/>
</dbReference>
<dbReference type="EC" id="3.5.1.-" evidence="2"/>
<proteinExistence type="predicted"/>
<dbReference type="GO" id="GO:0016740">
    <property type="term" value="F:transferase activity"/>
    <property type="evidence" value="ECO:0007669"/>
    <property type="project" value="UniProtKB-KW"/>
</dbReference>
<evidence type="ECO:0000313" key="2">
    <source>
        <dbReference type="EMBL" id="QDU22856.1"/>
    </source>
</evidence>
<evidence type="ECO:0000313" key="3">
    <source>
        <dbReference type="Proteomes" id="UP000319576"/>
    </source>
</evidence>
<keyword evidence="3" id="KW-1185">Reference proteome</keyword>
<organism evidence="2 3">
    <name type="scientific">Urbifossiella limnaea</name>
    <dbReference type="NCBI Taxonomy" id="2528023"/>
    <lineage>
        <taxon>Bacteria</taxon>
        <taxon>Pseudomonadati</taxon>
        <taxon>Planctomycetota</taxon>
        <taxon>Planctomycetia</taxon>
        <taxon>Gemmatales</taxon>
        <taxon>Gemmataceae</taxon>
        <taxon>Urbifossiella</taxon>
    </lineage>
</organism>
<dbReference type="Pfam" id="PF07969">
    <property type="entry name" value="Amidohydro_3"/>
    <property type="match status" value="1"/>
</dbReference>
<dbReference type="PIRSF" id="PIRSF006453">
    <property type="entry name" value="FwdA"/>
    <property type="match status" value="1"/>
</dbReference>
<protein>
    <submittedName>
        <fullName evidence="2">Formyltransferase/hydrolase complex Fhc subunit A</fullName>
        <ecNumber evidence="2">3.5.1.-</ecNumber>
    </submittedName>
</protein>
<gene>
    <name evidence="2" type="primary">fhcA_2</name>
    <name evidence="2" type="ORF">ETAA1_48450</name>
</gene>
<dbReference type="InterPro" id="IPR032466">
    <property type="entry name" value="Metal_Hydrolase"/>
</dbReference>
<reference evidence="2 3" key="1">
    <citation type="submission" date="2019-02" db="EMBL/GenBank/DDBJ databases">
        <title>Deep-cultivation of Planctomycetes and their phenomic and genomic characterization uncovers novel biology.</title>
        <authorList>
            <person name="Wiegand S."/>
            <person name="Jogler M."/>
            <person name="Boedeker C."/>
            <person name="Pinto D."/>
            <person name="Vollmers J."/>
            <person name="Rivas-Marin E."/>
            <person name="Kohn T."/>
            <person name="Peeters S.H."/>
            <person name="Heuer A."/>
            <person name="Rast P."/>
            <person name="Oberbeckmann S."/>
            <person name="Bunk B."/>
            <person name="Jeske O."/>
            <person name="Meyerdierks A."/>
            <person name="Storesund J.E."/>
            <person name="Kallscheuer N."/>
            <person name="Luecker S."/>
            <person name="Lage O.M."/>
            <person name="Pohl T."/>
            <person name="Merkel B.J."/>
            <person name="Hornburger P."/>
            <person name="Mueller R.-W."/>
            <person name="Bruemmer F."/>
            <person name="Labrenz M."/>
            <person name="Spormann A.M."/>
            <person name="Op den Camp H."/>
            <person name="Overmann J."/>
            <person name="Amann R."/>
            <person name="Jetten M.S.M."/>
            <person name="Mascher T."/>
            <person name="Medema M.H."/>
            <person name="Devos D.P."/>
            <person name="Kaster A.-K."/>
            <person name="Ovreas L."/>
            <person name="Rohde M."/>
            <person name="Galperin M.Y."/>
            <person name="Jogler C."/>
        </authorList>
    </citation>
    <scope>NUCLEOTIDE SEQUENCE [LARGE SCALE GENOMIC DNA]</scope>
    <source>
        <strain evidence="2 3">ETA_A1</strain>
    </source>
</reference>
<dbReference type="GO" id="GO:0016810">
    <property type="term" value="F:hydrolase activity, acting on carbon-nitrogen (but not peptide) bonds"/>
    <property type="evidence" value="ECO:0007669"/>
    <property type="project" value="InterPro"/>
</dbReference>
<dbReference type="SUPFAM" id="SSF51556">
    <property type="entry name" value="Metallo-dependent hydrolases"/>
    <property type="match status" value="1"/>
</dbReference>
<dbReference type="InterPro" id="IPR011059">
    <property type="entry name" value="Metal-dep_hydrolase_composite"/>
</dbReference>
<keyword evidence="2" id="KW-0378">Hydrolase</keyword>
<name>A0A517XZB9_9BACT</name>
<feature type="domain" description="Amidohydrolase 3" evidence="1">
    <location>
        <begin position="40"/>
        <end position="483"/>
    </location>
</feature>
<dbReference type="RefSeq" id="WP_145242940.1">
    <property type="nucleotide sequence ID" value="NZ_CP036273.1"/>
</dbReference>
<dbReference type="InterPro" id="IPR013108">
    <property type="entry name" value="Amidohydro_3"/>
</dbReference>
<dbReference type="Proteomes" id="UP000319576">
    <property type="component" value="Chromosome"/>
</dbReference>
<dbReference type="PANTHER" id="PTHR11647">
    <property type="entry name" value="HYDRANTOINASE/DIHYDROPYRIMIDINASE FAMILY MEMBER"/>
    <property type="match status" value="1"/>
</dbReference>
<dbReference type="PANTHER" id="PTHR11647:SF1">
    <property type="entry name" value="COLLAPSIN RESPONSE MEDIATOR PROTEIN"/>
    <property type="match status" value="1"/>
</dbReference>
<dbReference type="KEGG" id="uli:ETAA1_48450"/>
<dbReference type="NCBIfam" id="TIGR03121">
    <property type="entry name" value="one_C_dehyd_A"/>
    <property type="match status" value="1"/>
</dbReference>
<accession>A0A517XZB9</accession>
<dbReference type="EMBL" id="CP036273">
    <property type="protein sequence ID" value="QDU22856.1"/>
    <property type="molecule type" value="Genomic_DNA"/>
</dbReference>
<sequence length="546" mass="59480">MLRIRGGTVYDPANGVNGELRDVCIAGGKVVADDSAQTGRTIDATGMIVFPGGVDVHTHIGGAALNFARGLIPEQHRKATPIFHSPHTRGGIIGTTPTTFATGYVYAGMGWTTANEAAVPILSAKHTHEELRDTPIIDKTCCVLMANNEIILDLLENDEFERAKQVAAWQVWAAKAYGIKAVNPGGVAGWKWGKDCKGLSDVVPGYKKVTPAKIVAALARIADELNLPHPVHLHCNNLGAPGNASTTVETMKVLEGRRTHLAHLQYHAYGGDDWHSMRSAAAEVAEHFNANKNLTTDAGAVLFGTTVTVTADGPWQHLLYQLTGRKWANLDVENETGCGVVPYVYKEKNLVNAIQWAVGLELLLLIDDPWRIALTTDHPNGATFWRYPEIVQLLMNADFRKEQLAKFPEVARSRMVLPDLTREYTLNEIAIITSAGPARTLGLPQKGHLGVGADADVAIYNHNTDVAAMFAHPRYVIKGGILVVEEGELRASPEGRQFAVKPQYDEAVEDYLRPLFQQHYTMSFENYPVAAGRVHGLEVVEPTSSS</sequence>
<dbReference type="InterPro" id="IPR050378">
    <property type="entry name" value="Metallo-dep_Hydrolases_sf"/>
</dbReference>
<keyword evidence="2" id="KW-0808">Transferase</keyword>
<dbReference type="Gene3D" id="2.30.40.10">
    <property type="entry name" value="Urease, subunit C, domain 1"/>
    <property type="match status" value="2"/>
</dbReference>
<dbReference type="InterPro" id="IPR012027">
    <property type="entry name" value="Formylmethanofuran_DH_asu"/>
</dbReference>
<dbReference type="Gene3D" id="3.20.20.140">
    <property type="entry name" value="Metal-dependent hydrolases"/>
    <property type="match status" value="1"/>
</dbReference>
<dbReference type="AlphaFoldDB" id="A0A517XZB9"/>
<evidence type="ECO:0000259" key="1">
    <source>
        <dbReference type="Pfam" id="PF07969"/>
    </source>
</evidence>
<dbReference type="OrthoDB" id="9775607at2"/>